<gene>
    <name evidence="1" type="ORF">CARN5_2004</name>
</gene>
<accession>E6QBG9</accession>
<dbReference type="AlphaFoldDB" id="E6QBG9"/>
<comment type="caution">
    <text evidence="1">The sequence shown here is derived from an EMBL/GenBank/DDBJ whole genome shotgun (WGS) entry which is preliminary data.</text>
</comment>
<dbReference type="EMBL" id="CABP01000070">
    <property type="protein sequence ID" value="CBI04545.1"/>
    <property type="molecule type" value="Genomic_DNA"/>
</dbReference>
<evidence type="ECO:0000313" key="1">
    <source>
        <dbReference type="EMBL" id="CBI04545.1"/>
    </source>
</evidence>
<organism evidence="1">
    <name type="scientific">mine drainage metagenome</name>
    <dbReference type="NCBI Taxonomy" id="410659"/>
    <lineage>
        <taxon>unclassified sequences</taxon>
        <taxon>metagenomes</taxon>
        <taxon>ecological metagenomes</taxon>
    </lineage>
</organism>
<name>E6QBG9_9ZZZZ</name>
<protein>
    <submittedName>
        <fullName evidence="1">Photosystem II reaction center protein I (PSII-I) (PSII 4.8 kDa protein) (Modular protein)</fullName>
    </submittedName>
</protein>
<proteinExistence type="predicted"/>
<reference evidence="1" key="1">
    <citation type="submission" date="2009-10" db="EMBL/GenBank/DDBJ databases">
        <title>Diversity of trophic interactions inside an arsenic-rich microbial ecosystem.</title>
        <authorList>
            <person name="Bertin P.N."/>
            <person name="Heinrich-Salmeron A."/>
            <person name="Pelletier E."/>
            <person name="Goulhen-Chollet F."/>
            <person name="Arsene-Ploetze F."/>
            <person name="Gallien S."/>
            <person name="Calteau A."/>
            <person name="Vallenet D."/>
            <person name="Casiot C."/>
            <person name="Chane-Woon-Ming B."/>
            <person name="Giloteaux L."/>
            <person name="Barakat M."/>
            <person name="Bonnefoy V."/>
            <person name="Bruneel O."/>
            <person name="Chandler M."/>
            <person name="Cleiss J."/>
            <person name="Duran R."/>
            <person name="Elbaz-Poulichet F."/>
            <person name="Fonknechten N."/>
            <person name="Lauga B."/>
            <person name="Mornico D."/>
            <person name="Ortet P."/>
            <person name="Schaeffer C."/>
            <person name="Siguier P."/>
            <person name="Alexander Thil Smith A."/>
            <person name="Van Dorsselaer A."/>
            <person name="Weissenbach J."/>
            <person name="Medigue C."/>
            <person name="Le Paslier D."/>
        </authorList>
    </citation>
    <scope>NUCLEOTIDE SEQUENCE</scope>
</reference>
<sequence length="129" mass="14569">MRALEGINELEGVPAADNAGIPRLMTHNTAILQARLFLDGFLPESALRNPYLYFLIMEFFSPQTHEPAEQQVVIHLLHQLPLRADAEKDLQQQGTKEMLRGNGRTAKMGIDAPEMTVQFRKGQVHDHPE</sequence>